<dbReference type="Pfam" id="PF09157">
    <property type="entry name" value="TruB-C_2"/>
    <property type="match status" value="1"/>
</dbReference>
<dbReference type="STRING" id="479434.Sthe_1260"/>
<evidence type="ECO:0000313" key="10">
    <source>
        <dbReference type="Proteomes" id="UP000002027"/>
    </source>
</evidence>
<dbReference type="PANTHER" id="PTHR13767">
    <property type="entry name" value="TRNA-PSEUDOURIDINE SYNTHASE"/>
    <property type="match status" value="1"/>
</dbReference>
<gene>
    <name evidence="5" type="primary">truB</name>
    <name evidence="9" type="ordered locus">Sthe_1260</name>
</gene>
<evidence type="ECO:0000256" key="5">
    <source>
        <dbReference type="HAMAP-Rule" id="MF_01080"/>
    </source>
</evidence>
<feature type="domain" description="tRNA pseudouridine synthase II TruB subfamily 1 C-terminal" evidence="7">
    <location>
        <begin position="238"/>
        <end position="287"/>
    </location>
</feature>
<evidence type="ECO:0000256" key="3">
    <source>
        <dbReference type="ARBA" id="ARBA00022694"/>
    </source>
</evidence>
<dbReference type="AlphaFoldDB" id="D1C378"/>
<feature type="active site" description="Nucleophile" evidence="5">
    <location>
        <position position="40"/>
    </location>
</feature>
<dbReference type="EC" id="5.4.99.25" evidence="5"/>
<protein>
    <recommendedName>
        <fullName evidence="5">tRNA pseudouridine synthase B</fullName>
        <ecNumber evidence="5">5.4.99.25</ecNumber>
    </recommendedName>
    <alternativeName>
        <fullName evidence="5">tRNA pseudouridine(55) synthase</fullName>
        <shortName evidence="5">Psi55 synthase</shortName>
    </alternativeName>
    <alternativeName>
        <fullName evidence="5">tRNA pseudouridylate synthase</fullName>
    </alternativeName>
    <alternativeName>
        <fullName evidence="5">tRNA-uridine isomerase</fullName>
    </alternativeName>
</protein>
<dbReference type="InterPro" id="IPR032819">
    <property type="entry name" value="TruB_C"/>
</dbReference>
<dbReference type="GO" id="GO:0160148">
    <property type="term" value="F:tRNA pseudouridine(55) synthase activity"/>
    <property type="evidence" value="ECO:0007669"/>
    <property type="project" value="UniProtKB-EC"/>
</dbReference>
<feature type="domain" description="Pseudouridine synthase II N-terminal" evidence="6">
    <location>
        <begin position="25"/>
        <end position="175"/>
    </location>
</feature>
<dbReference type="Gene3D" id="3.30.2350.10">
    <property type="entry name" value="Pseudouridine synthase"/>
    <property type="match status" value="1"/>
</dbReference>
<comment type="similarity">
    <text evidence="2 5">Belongs to the pseudouridine synthase TruB family. Type 1 subfamily.</text>
</comment>
<dbReference type="InterPro" id="IPR014780">
    <property type="entry name" value="tRNA_psdUridine_synth_TruB"/>
</dbReference>
<evidence type="ECO:0000256" key="1">
    <source>
        <dbReference type="ARBA" id="ARBA00000385"/>
    </source>
</evidence>
<dbReference type="HOGENOM" id="CLU_032087_0_0_0"/>
<proteinExistence type="inferred from homology"/>
<dbReference type="SUPFAM" id="SSF55120">
    <property type="entry name" value="Pseudouridine synthase"/>
    <property type="match status" value="1"/>
</dbReference>
<dbReference type="KEGG" id="sti:Sthe_1260"/>
<keyword evidence="3 5" id="KW-0819">tRNA processing</keyword>
<dbReference type="InParanoid" id="D1C378"/>
<dbReference type="OrthoDB" id="9802309at2"/>
<reference evidence="9 10" key="2">
    <citation type="journal article" date="2010" name="Stand. Genomic Sci.">
        <title>Complete genome sequence of Desulfohalobium retbaense type strain (HR(100)).</title>
        <authorList>
            <person name="Spring S."/>
            <person name="Nolan M."/>
            <person name="Lapidus A."/>
            <person name="Glavina Del Rio T."/>
            <person name="Copeland A."/>
            <person name="Tice H."/>
            <person name="Cheng J.F."/>
            <person name="Lucas S."/>
            <person name="Land M."/>
            <person name="Chen F."/>
            <person name="Bruce D."/>
            <person name="Goodwin L."/>
            <person name="Pitluck S."/>
            <person name="Ivanova N."/>
            <person name="Mavromatis K."/>
            <person name="Mikhailova N."/>
            <person name="Pati A."/>
            <person name="Chen A."/>
            <person name="Palaniappan K."/>
            <person name="Hauser L."/>
            <person name="Chang Y.J."/>
            <person name="Jeffries C.D."/>
            <person name="Munk C."/>
            <person name="Kiss H."/>
            <person name="Chain P."/>
            <person name="Han C."/>
            <person name="Brettin T."/>
            <person name="Detter J.C."/>
            <person name="Schuler E."/>
            <person name="Goker M."/>
            <person name="Rohde M."/>
            <person name="Bristow J."/>
            <person name="Eisen J.A."/>
            <person name="Markowitz V."/>
            <person name="Hugenholtz P."/>
            <person name="Kyrpides N.C."/>
            <person name="Klenk H.P."/>
        </authorList>
    </citation>
    <scope>NUCLEOTIDE SEQUENCE [LARGE SCALE GENOMIC DNA]</scope>
    <source>
        <strain evidence="10">ATCC 49802 / DSM 20745 / S 6022</strain>
    </source>
</reference>
<dbReference type="PANTHER" id="PTHR13767:SF2">
    <property type="entry name" value="PSEUDOURIDYLATE SYNTHASE TRUB1"/>
    <property type="match status" value="1"/>
</dbReference>
<dbReference type="InterPro" id="IPR020103">
    <property type="entry name" value="PsdUridine_synth_cat_dom_sf"/>
</dbReference>
<organism evidence="9 10">
    <name type="scientific">Sphaerobacter thermophilus (strain ATCC 49802 / DSM 20745 / KCCM 41009 / NCIMB 13125 / S 6022)</name>
    <dbReference type="NCBI Taxonomy" id="479434"/>
    <lineage>
        <taxon>Bacteria</taxon>
        <taxon>Pseudomonadati</taxon>
        <taxon>Thermomicrobiota</taxon>
        <taxon>Thermomicrobia</taxon>
        <taxon>Sphaerobacterales</taxon>
        <taxon>Sphaerobacterineae</taxon>
        <taxon>Sphaerobacteraceae</taxon>
        <taxon>Sphaerobacter</taxon>
    </lineage>
</organism>
<dbReference type="CDD" id="cd02573">
    <property type="entry name" value="PseudoU_synth_EcTruB"/>
    <property type="match status" value="1"/>
</dbReference>
<keyword evidence="10" id="KW-1185">Reference proteome</keyword>
<evidence type="ECO:0000256" key="2">
    <source>
        <dbReference type="ARBA" id="ARBA00005642"/>
    </source>
</evidence>
<reference evidence="10" key="1">
    <citation type="submission" date="2009-11" db="EMBL/GenBank/DDBJ databases">
        <title>The complete chromosome 1 of Sphaerobacter thermophilus DSM 20745.</title>
        <authorList>
            <person name="Lucas S."/>
            <person name="Copeland A."/>
            <person name="Lapidus A."/>
            <person name="Glavina del Rio T."/>
            <person name="Dalin E."/>
            <person name="Tice H."/>
            <person name="Bruce D."/>
            <person name="Goodwin L."/>
            <person name="Pitluck S."/>
            <person name="Kyrpides N."/>
            <person name="Mavromatis K."/>
            <person name="Ivanova N."/>
            <person name="Mikhailova N."/>
            <person name="LaButti K.M."/>
            <person name="Clum A."/>
            <person name="Sun H.I."/>
            <person name="Brettin T."/>
            <person name="Detter J.C."/>
            <person name="Han C."/>
            <person name="Larimer F."/>
            <person name="Land M."/>
            <person name="Hauser L."/>
            <person name="Markowitz V."/>
            <person name="Cheng J.F."/>
            <person name="Hugenholtz P."/>
            <person name="Woyke T."/>
            <person name="Wu D."/>
            <person name="Steenblock K."/>
            <person name="Schneider S."/>
            <person name="Pukall R."/>
            <person name="Goeker M."/>
            <person name="Klenk H.P."/>
            <person name="Eisen J.A."/>
        </authorList>
    </citation>
    <scope>NUCLEOTIDE SEQUENCE [LARGE SCALE GENOMIC DNA]</scope>
    <source>
        <strain evidence="10">ATCC 49802 / DSM 20745 / S 6022</strain>
    </source>
</reference>
<dbReference type="eggNOG" id="COG0130">
    <property type="taxonomic scope" value="Bacteria"/>
</dbReference>
<comment type="function">
    <text evidence="5">Responsible for synthesis of pseudouridine from uracil-55 in the psi GC loop of transfer RNAs.</text>
</comment>
<dbReference type="InterPro" id="IPR015240">
    <property type="entry name" value="tRNA_sdUridine_synth_fam1_C"/>
</dbReference>
<dbReference type="Proteomes" id="UP000002027">
    <property type="component" value="Chromosome 1"/>
</dbReference>
<dbReference type="EMBL" id="CP001823">
    <property type="protein sequence ID" value="ACZ38695.1"/>
    <property type="molecule type" value="Genomic_DNA"/>
</dbReference>
<accession>D1C378</accession>
<dbReference type="HAMAP" id="MF_01080">
    <property type="entry name" value="TruB_bact"/>
    <property type="match status" value="1"/>
</dbReference>
<dbReference type="GO" id="GO:0003723">
    <property type="term" value="F:RNA binding"/>
    <property type="evidence" value="ECO:0007669"/>
    <property type="project" value="InterPro"/>
</dbReference>
<dbReference type="RefSeq" id="WP_012871742.1">
    <property type="nucleotide sequence ID" value="NC_013523.1"/>
</dbReference>
<dbReference type="GO" id="GO:1990481">
    <property type="term" value="P:mRNA pseudouridine synthesis"/>
    <property type="evidence" value="ECO:0007669"/>
    <property type="project" value="TreeGrafter"/>
</dbReference>
<dbReference type="FunCoup" id="D1C378">
    <property type="interactions" value="378"/>
</dbReference>
<dbReference type="NCBIfam" id="TIGR00431">
    <property type="entry name" value="TruB"/>
    <property type="match status" value="1"/>
</dbReference>
<evidence type="ECO:0000313" key="9">
    <source>
        <dbReference type="EMBL" id="ACZ38695.1"/>
    </source>
</evidence>
<dbReference type="Pfam" id="PF16198">
    <property type="entry name" value="TruB_C_2"/>
    <property type="match status" value="1"/>
</dbReference>
<name>D1C378_SPHTD</name>
<feature type="domain" description="tRNA pseudouridylate synthase B C-terminal" evidence="8">
    <location>
        <begin position="176"/>
        <end position="217"/>
    </location>
</feature>
<dbReference type="Pfam" id="PF01509">
    <property type="entry name" value="TruB_N"/>
    <property type="match status" value="1"/>
</dbReference>
<evidence type="ECO:0000259" key="8">
    <source>
        <dbReference type="Pfam" id="PF16198"/>
    </source>
</evidence>
<evidence type="ECO:0000259" key="7">
    <source>
        <dbReference type="Pfam" id="PF09157"/>
    </source>
</evidence>
<sequence length="299" mass="32284">MDLHGFLVVDKPRGVTSHDVVALVRRRLRMRRVGHAGTLDPAASGVLVVAAGAATRLIDRVQDGEKQYVAHIVLGAETDSADAEGRLISAAPAYVAAPSLMTIEQALTPLIGTISQVPPAHSAIKVGGQALYHRARRGEQVEVPARTVTVHSIRVLAYDYPDLLLAIDCGKGVYVRSIARDLGRALGTGAYLHALLRTAVGQFTLGQAWTAAEIEELLEPHTWPLMALHPDVALSHAPALILDRDAVTAWYHGRPVPTGRRPPDAAVEARVYDQDGSWLGVATADAERRRWRPRQVVAH</sequence>
<dbReference type="InterPro" id="IPR002501">
    <property type="entry name" value="PsdUridine_synth_N"/>
</dbReference>
<dbReference type="GO" id="GO:0031119">
    <property type="term" value="P:tRNA pseudouridine synthesis"/>
    <property type="evidence" value="ECO:0007669"/>
    <property type="project" value="UniProtKB-UniRule"/>
</dbReference>
<evidence type="ECO:0000259" key="6">
    <source>
        <dbReference type="Pfam" id="PF01509"/>
    </source>
</evidence>
<comment type="catalytic activity">
    <reaction evidence="1 5">
        <text>uridine(55) in tRNA = pseudouridine(55) in tRNA</text>
        <dbReference type="Rhea" id="RHEA:42532"/>
        <dbReference type="Rhea" id="RHEA-COMP:10101"/>
        <dbReference type="Rhea" id="RHEA-COMP:10102"/>
        <dbReference type="ChEBI" id="CHEBI:65314"/>
        <dbReference type="ChEBI" id="CHEBI:65315"/>
        <dbReference type="EC" id="5.4.99.25"/>
    </reaction>
</comment>
<evidence type="ECO:0000256" key="4">
    <source>
        <dbReference type="ARBA" id="ARBA00023235"/>
    </source>
</evidence>
<keyword evidence="4 5" id="KW-0413">Isomerase</keyword>